<comment type="subcellular location">
    <subcellularLocation>
        <location evidence="1">Cell membrane</location>
        <topology evidence="1">Multi-pass membrane protein</topology>
    </subcellularLocation>
</comment>
<reference evidence="8 9" key="1">
    <citation type="submission" date="2020-08" db="EMBL/GenBank/DDBJ databases">
        <title>Genomic Encyclopedia of Type Strains, Phase IV (KMG-IV): sequencing the most valuable type-strain genomes for metagenomic binning, comparative biology and taxonomic classification.</title>
        <authorList>
            <person name="Goeker M."/>
        </authorList>
    </citation>
    <scope>NUCLEOTIDE SEQUENCE [LARGE SCALE GENOMIC DNA]</scope>
    <source>
        <strain evidence="8 9">DSM 106739</strain>
    </source>
</reference>
<evidence type="ECO:0000256" key="7">
    <source>
        <dbReference type="SAM" id="Phobius"/>
    </source>
</evidence>
<comment type="caution">
    <text evidence="8">The sequence shown here is derived from an EMBL/GenBank/DDBJ whole genome shotgun (WGS) entry which is preliminary data.</text>
</comment>
<dbReference type="PANTHER" id="PTHR43663">
    <property type="entry name" value="CHROMATE TRANSPORT PROTEIN-RELATED"/>
    <property type="match status" value="1"/>
</dbReference>
<accession>A0A840BKL0</accession>
<name>A0A840BKL0_9RHOO</name>
<dbReference type="GO" id="GO:0015109">
    <property type="term" value="F:chromate transmembrane transporter activity"/>
    <property type="evidence" value="ECO:0007669"/>
    <property type="project" value="InterPro"/>
</dbReference>
<evidence type="ECO:0000313" key="9">
    <source>
        <dbReference type="Proteomes" id="UP000561045"/>
    </source>
</evidence>
<proteinExistence type="inferred from homology"/>
<keyword evidence="4 7" id="KW-0812">Transmembrane</keyword>
<dbReference type="Pfam" id="PF02417">
    <property type="entry name" value="Chromate_transp"/>
    <property type="match status" value="1"/>
</dbReference>
<evidence type="ECO:0000256" key="6">
    <source>
        <dbReference type="ARBA" id="ARBA00023136"/>
    </source>
</evidence>
<feature type="transmembrane region" description="Helical" evidence="7">
    <location>
        <begin position="12"/>
        <end position="31"/>
    </location>
</feature>
<keyword evidence="9" id="KW-1185">Reference proteome</keyword>
<sequence>MSAASAPTLTELFLRCATLSLVAVGGANAIVPELHRQTVELQHWLSGPEFATLFAIAAAAPGPNVLVVTLVGWKLGGLPGALVATLGICGPSSALAFAVGRVWDRFRDAPLRRVIERGLAPVTIGLVLGSGWRVAETASSDWRGWALAVGAAAIYWRARFNPLWILAAAAPLGLWLQH</sequence>
<evidence type="ECO:0000256" key="2">
    <source>
        <dbReference type="ARBA" id="ARBA00005262"/>
    </source>
</evidence>
<feature type="transmembrane region" description="Helical" evidence="7">
    <location>
        <begin position="52"/>
        <end position="75"/>
    </location>
</feature>
<dbReference type="InterPro" id="IPR003370">
    <property type="entry name" value="Chromate_transpt"/>
</dbReference>
<keyword evidence="3" id="KW-1003">Cell membrane</keyword>
<evidence type="ECO:0000256" key="1">
    <source>
        <dbReference type="ARBA" id="ARBA00004651"/>
    </source>
</evidence>
<dbReference type="Proteomes" id="UP000561045">
    <property type="component" value="Unassembled WGS sequence"/>
</dbReference>
<keyword evidence="5 7" id="KW-1133">Transmembrane helix</keyword>
<dbReference type="RefSeq" id="WP_183635384.1">
    <property type="nucleotide sequence ID" value="NZ_BAABLE010000005.1"/>
</dbReference>
<evidence type="ECO:0000313" key="8">
    <source>
        <dbReference type="EMBL" id="MBB4013520.1"/>
    </source>
</evidence>
<evidence type="ECO:0000256" key="5">
    <source>
        <dbReference type="ARBA" id="ARBA00022989"/>
    </source>
</evidence>
<dbReference type="EMBL" id="JACIET010000002">
    <property type="protein sequence ID" value="MBB4013520.1"/>
    <property type="molecule type" value="Genomic_DNA"/>
</dbReference>
<protein>
    <submittedName>
        <fullName evidence="8">Chromate transporter</fullName>
    </submittedName>
</protein>
<dbReference type="AlphaFoldDB" id="A0A840BKL0"/>
<feature type="transmembrane region" description="Helical" evidence="7">
    <location>
        <begin position="81"/>
        <end position="102"/>
    </location>
</feature>
<dbReference type="InterPro" id="IPR052518">
    <property type="entry name" value="CHR_Transporter"/>
</dbReference>
<gene>
    <name evidence="8" type="ORF">GGR36_002866</name>
</gene>
<dbReference type="GO" id="GO:0005886">
    <property type="term" value="C:plasma membrane"/>
    <property type="evidence" value="ECO:0007669"/>
    <property type="project" value="UniProtKB-SubCell"/>
</dbReference>
<keyword evidence="6 7" id="KW-0472">Membrane</keyword>
<evidence type="ECO:0000256" key="4">
    <source>
        <dbReference type="ARBA" id="ARBA00022692"/>
    </source>
</evidence>
<evidence type="ECO:0000256" key="3">
    <source>
        <dbReference type="ARBA" id="ARBA00022475"/>
    </source>
</evidence>
<comment type="similarity">
    <text evidence="2">Belongs to the chromate ion transporter (CHR) (TC 2.A.51) family.</text>
</comment>
<dbReference type="PANTHER" id="PTHR43663:SF1">
    <property type="entry name" value="CHROMATE TRANSPORTER"/>
    <property type="match status" value="1"/>
</dbReference>
<organism evidence="8 9">
    <name type="scientific">Niveibacterium umoris</name>
    <dbReference type="NCBI Taxonomy" id="1193620"/>
    <lineage>
        <taxon>Bacteria</taxon>
        <taxon>Pseudomonadati</taxon>
        <taxon>Pseudomonadota</taxon>
        <taxon>Betaproteobacteria</taxon>
        <taxon>Rhodocyclales</taxon>
        <taxon>Rhodocyclaceae</taxon>
        <taxon>Niveibacterium</taxon>
    </lineage>
</organism>